<gene>
    <name evidence="2" type="ORF">TsocGM_06800</name>
</gene>
<proteinExistence type="predicted"/>
<name>A0A432MMX8_9BACT</name>
<dbReference type="RefSeq" id="WP_126724555.1">
    <property type="nucleotide sequence ID" value="NZ_RYZH01000010.1"/>
</dbReference>
<accession>A0A432MMX8</accession>
<dbReference type="AlphaFoldDB" id="A0A432MMX8"/>
<dbReference type="OrthoDB" id="9988760at2"/>
<feature type="region of interest" description="Disordered" evidence="1">
    <location>
        <begin position="1"/>
        <end position="22"/>
    </location>
</feature>
<protein>
    <submittedName>
        <fullName evidence="2">Uncharacterized protein</fullName>
    </submittedName>
</protein>
<comment type="caution">
    <text evidence="2">The sequence shown here is derived from an EMBL/GenBank/DDBJ whole genome shotgun (WGS) entry which is preliminary data.</text>
</comment>
<evidence type="ECO:0000256" key="1">
    <source>
        <dbReference type="SAM" id="MobiDB-lite"/>
    </source>
</evidence>
<keyword evidence="3" id="KW-1185">Reference proteome</keyword>
<organism evidence="2 3">
    <name type="scientific">Tautonia sociabilis</name>
    <dbReference type="NCBI Taxonomy" id="2080755"/>
    <lineage>
        <taxon>Bacteria</taxon>
        <taxon>Pseudomonadati</taxon>
        <taxon>Planctomycetota</taxon>
        <taxon>Planctomycetia</taxon>
        <taxon>Isosphaerales</taxon>
        <taxon>Isosphaeraceae</taxon>
        <taxon>Tautonia</taxon>
    </lineage>
</organism>
<dbReference type="Proteomes" id="UP000280296">
    <property type="component" value="Unassembled WGS sequence"/>
</dbReference>
<reference evidence="2 3" key="1">
    <citation type="submission" date="2018-12" db="EMBL/GenBank/DDBJ databases">
        <authorList>
            <person name="Toschakov S.V."/>
        </authorList>
    </citation>
    <scope>NUCLEOTIDE SEQUENCE [LARGE SCALE GENOMIC DNA]</scope>
    <source>
        <strain evidence="2 3">GM2012</strain>
    </source>
</reference>
<dbReference type="EMBL" id="RYZH01000010">
    <property type="protein sequence ID" value="RUL88418.1"/>
    <property type="molecule type" value="Genomic_DNA"/>
</dbReference>
<sequence length="84" mass="9068">MSSPIASPRDRRPRRAPRPAVSSSLREICLIGGVGRAPVPQASPEGLIRRSGRTYRVCPSPGPEGTETRRYLHLLAVPPDAEQG</sequence>
<evidence type="ECO:0000313" key="3">
    <source>
        <dbReference type="Proteomes" id="UP000280296"/>
    </source>
</evidence>
<evidence type="ECO:0000313" key="2">
    <source>
        <dbReference type="EMBL" id="RUL88418.1"/>
    </source>
</evidence>
<reference evidence="2 3" key="2">
    <citation type="submission" date="2019-01" db="EMBL/GenBank/DDBJ databases">
        <title>Tautonia sociabilis, a novel thermotolerant planctomycete of Isosphaeraceae family, isolated from a 4000 m deep subterranean habitat.</title>
        <authorList>
            <person name="Kovaleva O.L."/>
            <person name="Elcheninov A.G."/>
            <person name="Van Heerden E."/>
            <person name="Toshchakov S.V."/>
            <person name="Novikov A."/>
            <person name="Bonch-Osmolovskaya E.A."/>
            <person name="Kublanov I.V."/>
        </authorList>
    </citation>
    <scope>NUCLEOTIDE SEQUENCE [LARGE SCALE GENOMIC DNA]</scope>
    <source>
        <strain evidence="2 3">GM2012</strain>
    </source>
</reference>